<keyword evidence="3" id="KW-1185">Reference proteome</keyword>
<dbReference type="GO" id="GO:0004803">
    <property type="term" value="F:transposase activity"/>
    <property type="evidence" value="ECO:0007669"/>
    <property type="project" value="InterPro"/>
</dbReference>
<evidence type="ECO:0000313" key="2">
    <source>
        <dbReference type="EMBL" id="KGP62225.1"/>
    </source>
</evidence>
<feature type="domain" description="Transposase IS110-like N-terminal" evidence="1">
    <location>
        <begin position="31"/>
        <end position="119"/>
    </location>
</feature>
<gene>
    <name evidence="2" type="ORF">EP47_01020</name>
</gene>
<accession>A0A0A2SM50</accession>
<reference evidence="2 3" key="1">
    <citation type="submission" date="2014-05" db="EMBL/GenBank/DDBJ databases">
        <authorList>
            <person name="Rizzardi K."/>
            <person name="Winiecka-Krusnell J."/>
            <person name="Ramliden M."/>
            <person name="Alm E."/>
            <person name="Andersson S."/>
            <person name="Byfors S."/>
        </authorList>
    </citation>
    <scope>NUCLEOTIDE SEQUENCE [LARGE SCALE GENOMIC DNA]</scope>
    <source>
        <strain evidence="2 3">LEGN</strain>
    </source>
</reference>
<dbReference type="GO" id="GO:0003677">
    <property type="term" value="F:DNA binding"/>
    <property type="evidence" value="ECO:0007669"/>
    <property type="project" value="InterPro"/>
</dbReference>
<dbReference type="PANTHER" id="PTHR33055:SF3">
    <property type="entry name" value="PUTATIVE TRANSPOSASE FOR IS117-RELATED"/>
    <property type="match status" value="1"/>
</dbReference>
<protein>
    <recommendedName>
        <fullName evidence="1">Transposase IS110-like N-terminal domain-containing protein</fullName>
    </recommendedName>
</protein>
<sequence length="189" mass="21332">MPADHQLLLNYLKNTFGSAASIKTAYEAGFSGFCLHRYLIANGIDNIVVPPGSIEVSSRNRVKTDKRDALKIATQLSVGRLRGVFVPSCEQEEKRSVTRLRLNMVRLKRQIGAELKSLLFTQNLIDSDDDTVLNQEWLFKKLAEVESGNHSPYFKYTISEYAQQWQQLNIRIRWGFSGASSVTCIDGVC</sequence>
<dbReference type="InterPro" id="IPR047650">
    <property type="entry name" value="Transpos_IS110"/>
</dbReference>
<dbReference type="GO" id="GO:0006313">
    <property type="term" value="P:DNA transposition"/>
    <property type="evidence" value="ECO:0007669"/>
    <property type="project" value="InterPro"/>
</dbReference>
<dbReference type="OrthoDB" id="5289737at2"/>
<organism evidence="2 3">
    <name type="scientific">Legionella norrlandica</name>
    <dbReference type="NCBI Taxonomy" id="1498499"/>
    <lineage>
        <taxon>Bacteria</taxon>
        <taxon>Pseudomonadati</taxon>
        <taxon>Pseudomonadota</taxon>
        <taxon>Gammaproteobacteria</taxon>
        <taxon>Legionellales</taxon>
        <taxon>Legionellaceae</taxon>
        <taxon>Legionella</taxon>
    </lineage>
</organism>
<evidence type="ECO:0000259" key="1">
    <source>
        <dbReference type="Pfam" id="PF01548"/>
    </source>
</evidence>
<name>A0A0A2SM50_9GAMM</name>
<dbReference type="Pfam" id="PF01548">
    <property type="entry name" value="DEDD_Tnp_IS110"/>
    <property type="match status" value="1"/>
</dbReference>
<dbReference type="InterPro" id="IPR002525">
    <property type="entry name" value="Transp_IS110-like_N"/>
</dbReference>
<comment type="caution">
    <text evidence="2">The sequence shown here is derived from an EMBL/GenBank/DDBJ whole genome shotgun (WGS) entry which is preliminary data.</text>
</comment>
<dbReference type="RefSeq" id="WP_152571704.1">
    <property type="nucleotide sequence ID" value="NZ_JNCF01000091.1"/>
</dbReference>
<evidence type="ECO:0000313" key="3">
    <source>
        <dbReference type="Proteomes" id="UP000054422"/>
    </source>
</evidence>
<dbReference type="Proteomes" id="UP000054422">
    <property type="component" value="Unassembled WGS sequence"/>
</dbReference>
<dbReference type="PANTHER" id="PTHR33055">
    <property type="entry name" value="TRANSPOSASE FOR INSERTION SEQUENCE ELEMENT IS1111A"/>
    <property type="match status" value="1"/>
</dbReference>
<dbReference type="STRING" id="1498499.EP47_01020"/>
<feature type="non-terminal residue" evidence="2">
    <location>
        <position position="189"/>
    </location>
</feature>
<dbReference type="AlphaFoldDB" id="A0A0A2SM50"/>
<dbReference type="EMBL" id="JNCF01000091">
    <property type="protein sequence ID" value="KGP62225.1"/>
    <property type="molecule type" value="Genomic_DNA"/>
</dbReference>
<proteinExistence type="predicted"/>